<reference evidence="20" key="1">
    <citation type="submission" date="2019-06" db="EMBL/GenBank/DDBJ databases">
        <title>Complete genome sequence of Methylogaea oryzae strain JCM16910.</title>
        <authorList>
            <person name="Asakawa S."/>
        </authorList>
    </citation>
    <scope>NUCLEOTIDE SEQUENCE</scope>
    <source>
        <strain evidence="20">E10</strain>
    </source>
</reference>
<feature type="transmembrane region" description="Helical" evidence="19">
    <location>
        <begin position="60"/>
        <end position="79"/>
    </location>
</feature>
<dbReference type="PANTHER" id="PTHR34148:SF1">
    <property type="entry name" value="ADENOSYLCOBINAMIDE-GDP RIBAZOLETRANSFERASE"/>
    <property type="match status" value="1"/>
</dbReference>
<feature type="transmembrane region" description="Helical" evidence="19">
    <location>
        <begin position="139"/>
        <end position="161"/>
    </location>
</feature>
<organism evidence="20 21">
    <name type="scientific">Methylogaea oryzae</name>
    <dbReference type="NCBI Taxonomy" id="1295382"/>
    <lineage>
        <taxon>Bacteria</taxon>
        <taxon>Pseudomonadati</taxon>
        <taxon>Pseudomonadota</taxon>
        <taxon>Gammaproteobacteria</taxon>
        <taxon>Methylococcales</taxon>
        <taxon>Methylococcaceae</taxon>
        <taxon>Methylogaea</taxon>
    </lineage>
</organism>
<evidence type="ECO:0000313" key="20">
    <source>
        <dbReference type="EMBL" id="BBL70519.1"/>
    </source>
</evidence>
<proteinExistence type="inferred from homology"/>
<keyword evidence="13 19" id="KW-0472">Membrane</keyword>
<dbReference type="RefSeq" id="WP_221048476.1">
    <property type="nucleotide sequence ID" value="NZ_AP019782.1"/>
</dbReference>
<keyword evidence="8 19" id="KW-0169">Cobalamin biosynthesis</keyword>
<evidence type="ECO:0000256" key="8">
    <source>
        <dbReference type="ARBA" id="ARBA00022573"/>
    </source>
</evidence>
<keyword evidence="9 19" id="KW-0808">Transferase</keyword>
<dbReference type="UniPathway" id="UPA00148">
    <property type="reaction ID" value="UER00238"/>
</dbReference>
<keyword evidence="10 19" id="KW-0812">Transmembrane</keyword>
<evidence type="ECO:0000256" key="17">
    <source>
        <dbReference type="ARBA" id="ARBA00048623"/>
    </source>
</evidence>
<dbReference type="EC" id="2.7.8.26" evidence="5 19"/>
<dbReference type="GO" id="GO:0005886">
    <property type="term" value="C:plasma membrane"/>
    <property type="evidence" value="ECO:0007669"/>
    <property type="project" value="UniProtKB-SubCell"/>
</dbReference>
<evidence type="ECO:0000256" key="7">
    <source>
        <dbReference type="ARBA" id="ARBA00022475"/>
    </source>
</evidence>
<evidence type="ECO:0000313" key="21">
    <source>
        <dbReference type="Proteomes" id="UP000824988"/>
    </source>
</evidence>
<evidence type="ECO:0000256" key="18">
    <source>
        <dbReference type="ARBA" id="ARBA00049504"/>
    </source>
</evidence>
<evidence type="ECO:0000256" key="3">
    <source>
        <dbReference type="ARBA" id="ARBA00004663"/>
    </source>
</evidence>
<evidence type="ECO:0000256" key="16">
    <source>
        <dbReference type="ARBA" id="ARBA00032853"/>
    </source>
</evidence>
<evidence type="ECO:0000256" key="19">
    <source>
        <dbReference type="HAMAP-Rule" id="MF_00719"/>
    </source>
</evidence>
<protein>
    <recommendedName>
        <fullName evidence="6 19">Adenosylcobinamide-GDP ribazoletransferase</fullName>
        <ecNumber evidence="5 19">2.7.8.26</ecNumber>
    </recommendedName>
    <alternativeName>
        <fullName evidence="16 19">Cobalamin synthase</fullName>
    </alternativeName>
    <alternativeName>
        <fullName evidence="15 19">Cobalamin-5'-phosphate synthase</fullName>
    </alternativeName>
</protein>
<dbReference type="GO" id="GO:0009236">
    <property type="term" value="P:cobalamin biosynthetic process"/>
    <property type="evidence" value="ECO:0007669"/>
    <property type="project" value="UniProtKB-UniRule"/>
</dbReference>
<dbReference type="HAMAP" id="MF_00719">
    <property type="entry name" value="CobS"/>
    <property type="match status" value="1"/>
</dbReference>
<evidence type="ECO:0000256" key="9">
    <source>
        <dbReference type="ARBA" id="ARBA00022679"/>
    </source>
</evidence>
<keyword evidence="11 19" id="KW-0460">Magnesium</keyword>
<evidence type="ECO:0000256" key="6">
    <source>
        <dbReference type="ARBA" id="ARBA00015850"/>
    </source>
</evidence>
<accession>A0A8D4VPY4</accession>
<sequence>MKLQPFWFALQFLTRFPVPARVAYDPVVAGRSLLAYPAVGLLIGVLLAVVHGLSDAAPPAVSAALILLTWVLSTGALHLDGLADCADAWVGGHGSRERTLQILKDPHAGSVAVAVTVTVLLAKFAALQSLPAQSGAVETLLWAPAAGRAAALILLSASPYANPEGIAGAWLGHLPVPPARIVALAVAIAVAWRLGLPALLAAGLVLWGIRRLSMARLGGVTGDVCGAAVELVEMAVLLAAAVR</sequence>
<comment type="pathway">
    <text evidence="3 19">Cofactor biosynthesis; adenosylcobalamin biosynthesis; adenosylcobalamin from cob(II)yrinate a,c-diamide: step 7/7.</text>
</comment>
<dbReference type="GO" id="GO:0051073">
    <property type="term" value="F:adenosylcobinamide-GDP ribazoletransferase activity"/>
    <property type="evidence" value="ECO:0007669"/>
    <property type="project" value="UniProtKB-UniRule"/>
</dbReference>
<evidence type="ECO:0000256" key="11">
    <source>
        <dbReference type="ARBA" id="ARBA00022842"/>
    </source>
</evidence>
<keyword evidence="21" id="KW-1185">Reference proteome</keyword>
<feature type="transmembrane region" description="Helical" evidence="19">
    <location>
        <begin position="33"/>
        <end position="53"/>
    </location>
</feature>
<dbReference type="InterPro" id="IPR003805">
    <property type="entry name" value="CobS"/>
</dbReference>
<comment type="catalytic activity">
    <reaction evidence="18 19">
        <text>alpha-ribazole 5'-phosphate + adenosylcob(III)inamide-GDP = adenosylcob(III)alamin 5'-phosphate + GMP + H(+)</text>
        <dbReference type="Rhea" id="RHEA:23560"/>
        <dbReference type="ChEBI" id="CHEBI:15378"/>
        <dbReference type="ChEBI" id="CHEBI:57918"/>
        <dbReference type="ChEBI" id="CHEBI:58115"/>
        <dbReference type="ChEBI" id="CHEBI:60487"/>
        <dbReference type="ChEBI" id="CHEBI:60493"/>
        <dbReference type="EC" id="2.7.8.26"/>
    </reaction>
</comment>
<keyword evidence="12 19" id="KW-1133">Transmembrane helix</keyword>
<dbReference type="KEGG" id="moz:MoryE10_11250"/>
<evidence type="ECO:0000256" key="5">
    <source>
        <dbReference type="ARBA" id="ARBA00013200"/>
    </source>
</evidence>
<dbReference type="NCBIfam" id="TIGR00317">
    <property type="entry name" value="cobS"/>
    <property type="match status" value="1"/>
</dbReference>
<evidence type="ECO:0000256" key="2">
    <source>
        <dbReference type="ARBA" id="ARBA00004651"/>
    </source>
</evidence>
<comment type="catalytic activity">
    <reaction evidence="17 19">
        <text>alpha-ribazole + adenosylcob(III)inamide-GDP = adenosylcob(III)alamin + GMP + H(+)</text>
        <dbReference type="Rhea" id="RHEA:16049"/>
        <dbReference type="ChEBI" id="CHEBI:10329"/>
        <dbReference type="ChEBI" id="CHEBI:15378"/>
        <dbReference type="ChEBI" id="CHEBI:18408"/>
        <dbReference type="ChEBI" id="CHEBI:58115"/>
        <dbReference type="ChEBI" id="CHEBI:60487"/>
        <dbReference type="EC" id="2.7.8.26"/>
    </reaction>
</comment>
<gene>
    <name evidence="19 20" type="primary">cobS</name>
    <name evidence="20" type="ORF">MoryE10_11250</name>
</gene>
<comment type="cofactor">
    <cofactor evidence="1 19">
        <name>Mg(2+)</name>
        <dbReference type="ChEBI" id="CHEBI:18420"/>
    </cofactor>
</comment>
<evidence type="ECO:0000256" key="13">
    <source>
        <dbReference type="ARBA" id="ARBA00023136"/>
    </source>
</evidence>
<evidence type="ECO:0000256" key="4">
    <source>
        <dbReference type="ARBA" id="ARBA00010561"/>
    </source>
</evidence>
<dbReference type="AlphaFoldDB" id="A0A8D4VPY4"/>
<evidence type="ECO:0000256" key="15">
    <source>
        <dbReference type="ARBA" id="ARBA00032605"/>
    </source>
</evidence>
<feature type="transmembrane region" description="Helical" evidence="19">
    <location>
        <begin position="181"/>
        <end position="207"/>
    </location>
</feature>
<comment type="subcellular location">
    <subcellularLocation>
        <location evidence="2 19">Cell membrane</location>
        <topology evidence="2 19">Multi-pass membrane protein</topology>
    </subcellularLocation>
</comment>
<dbReference type="GO" id="GO:0008818">
    <property type="term" value="F:cobalamin 5'-phosphate synthase activity"/>
    <property type="evidence" value="ECO:0007669"/>
    <property type="project" value="UniProtKB-UniRule"/>
</dbReference>
<comment type="function">
    <text evidence="14 19">Joins adenosylcobinamide-GDP and alpha-ribazole to generate adenosylcobalamin (Ado-cobalamin). Also synthesizes adenosylcobalamin 5'-phosphate from adenosylcobinamide-GDP and alpha-ribazole 5'-phosphate.</text>
</comment>
<evidence type="ECO:0000256" key="12">
    <source>
        <dbReference type="ARBA" id="ARBA00022989"/>
    </source>
</evidence>
<dbReference type="Pfam" id="PF02654">
    <property type="entry name" value="CobS"/>
    <property type="match status" value="1"/>
</dbReference>
<name>A0A8D4VPY4_9GAMM</name>
<comment type="similarity">
    <text evidence="4 19">Belongs to the CobS family.</text>
</comment>
<dbReference type="EMBL" id="AP019782">
    <property type="protein sequence ID" value="BBL70519.1"/>
    <property type="molecule type" value="Genomic_DNA"/>
</dbReference>
<dbReference type="PANTHER" id="PTHR34148">
    <property type="entry name" value="ADENOSYLCOBINAMIDE-GDP RIBAZOLETRANSFERASE"/>
    <property type="match status" value="1"/>
</dbReference>
<keyword evidence="7 19" id="KW-1003">Cell membrane</keyword>
<dbReference type="Proteomes" id="UP000824988">
    <property type="component" value="Chromosome"/>
</dbReference>
<evidence type="ECO:0000256" key="1">
    <source>
        <dbReference type="ARBA" id="ARBA00001946"/>
    </source>
</evidence>
<evidence type="ECO:0000256" key="10">
    <source>
        <dbReference type="ARBA" id="ARBA00022692"/>
    </source>
</evidence>
<feature type="transmembrane region" description="Helical" evidence="19">
    <location>
        <begin position="108"/>
        <end position="127"/>
    </location>
</feature>
<evidence type="ECO:0000256" key="14">
    <source>
        <dbReference type="ARBA" id="ARBA00025228"/>
    </source>
</evidence>